<comment type="cofactor">
    <cofactor evidence="1">
        <name>pyrroloquinoline quinone</name>
        <dbReference type="ChEBI" id="CHEBI:58442"/>
    </cofactor>
</comment>
<name>A0A383DPE2_9ZZZZ</name>
<evidence type="ECO:0000259" key="4">
    <source>
        <dbReference type="Pfam" id="PF01011"/>
    </source>
</evidence>
<evidence type="ECO:0000256" key="2">
    <source>
        <dbReference type="ARBA" id="ARBA00008156"/>
    </source>
</evidence>
<dbReference type="InterPro" id="IPR011047">
    <property type="entry name" value="Quinoprotein_ADH-like_sf"/>
</dbReference>
<accession>A0A383DPE2</accession>
<proteinExistence type="inferred from homology"/>
<dbReference type="GO" id="GO:0016491">
    <property type="term" value="F:oxidoreductase activity"/>
    <property type="evidence" value="ECO:0007669"/>
    <property type="project" value="UniProtKB-KW"/>
</dbReference>
<dbReference type="PANTHER" id="PTHR32303">
    <property type="entry name" value="QUINOPROTEIN ALCOHOL DEHYDROGENASE (CYTOCHROME C)"/>
    <property type="match status" value="1"/>
</dbReference>
<feature type="non-terminal residue" evidence="5">
    <location>
        <position position="211"/>
    </location>
</feature>
<protein>
    <recommendedName>
        <fullName evidence="4">Pyrrolo-quinoline quinone repeat domain-containing protein</fullName>
    </recommendedName>
</protein>
<dbReference type="Pfam" id="PF01011">
    <property type="entry name" value="PQQ"/>
    <property type="match status" value="1"/>
</dbReference>
<dbReference type="EMBL" id="UINC01218904">
    <property type="protein sequence ID" value="SVE46130.1"/>
    <property type="molecule type" value="Genomic_DNA"/>
</dbReference>
<dbReference type="InterPro" id="IPR002372">
    <property type="entry name" value="PQQ_rpt_dom"/>
</dbReference>
<comment type="similarity">
    <text evidence="2">Belongs to the bacterial PQQ dehydrogenase family.</text>
</comment>
<evidence type="ECO:0000313" key="5">
    <source>
        <dbReference type="EMBL" id="SVE46130.1"/>
    </source>
</evidence>
<evidence type="ECO:0000256" key="1">
    <source>
        <dbReference type="ARBA" id="ARBA00001931"/>
    </source>
</evidence>
<feature type="domain" description="Pyrrolo-quinoline quinone repeat" evidence="4">
    <location>
        <begin position="76"/>
        <end position="194"/>
    </location>
</feature>
<evidence type="ECO:0000256" key="3">
    <source>
        <dbReference type="ARBA" id="ARBA00023002"/>
    </source>
</evidence>
<organism evidence="5">
    <name type="scientific">marine metagenome</name>
    <dbReference type="NCBI Taxonomy" id="408172"/>
    <lineage>
        <taxon>unclassified sequences</taxon>
        <taxon>metagenomes</taxon>
        <taxon>ecological metagenomes</taxon>
    </lineage>
</organism>
<reference evidence="5" key="1">
    <citation type="submission" date="2018-05" db="EMBL/GenBank/DDBJ databases">
        <authorList>
            <person name="Lanie J.A."/>
            <person name="Ng W.-L."/>
            <person name="Kazmierczak K.M."/>
            <person name="Andrzejewski T.M."/>
            <person name="Davidsen T.M."/>
            <person name="Wayne K.J."/>
            <person name="Tettelin H."/>
            <person name="Glass J.I."/>
            <person name="Rusch D."/>
            <person name="Podicherti R."/>
            <person name="Tsui H.-C.T."/>
            <person name="Winkler M.E."/>
        </authorList>
    </citation>
    <scope>NUCLEOTIDE SEQUENCE</scope>
</reference>
<gene>
    <name evidence="5" type="ORF">METZ01_LOCUS498984</name>
</gene>
<keyword evidence="3" id="KW-0560">Oxidoreductase</keyword>
<sequence>MRRYKTVHLKGAITGVVMAMLLTLFSSAQELQEQRTEKAPQTPEELLADMAASSAAIGPGSFVPLPTINPRTSADWPLHNHDLVNSRYAPLAQIDTSNVASLAVRWLYHTGSSRATPIVVDGVMYLTLSEGVVALDAATGRPVWRNGQASGTRGAAYGEGVLYVANDVRVMALDARTGEFVASFGDAGVSSVLMEVLQTRYPDLEEGNAGV</sequence>
<dbReference type="Gene3D" id="2.140.10.10">
    <property type="entry name" value="Quinoprotein alcohol dehydrogenase-like superfamily"/>
    <property type="match status" value="1"/>
</dbReference>
<dbReference type="SUPFAM" id="SSF50998">
    <property type="entry name" value="Quinoprotein alcohol dehydrogenase-like"/>
    <property type="match status" value="1"/>
</dbReference>
<dbReference type="AlphaFoldDB" id="A0A383DPE2"/>